<organism evidence="1 2">
    <name type="scientific">Spirosoma linguale (strain ATCC 33905 / DSM 74 / LMG 10896 / Claus 1)</name>
    <dbReference type="NCBI Taxonomy" id="504472"/>
    <lineage>
        <taxon>Bacteria</taxon>
        <taxon>Pseudomonadati</taxon>
        <taxon>Bacteroidota</taxon>
        <taxon>Cytophagia</taxon>
        <taxon>Cytophagales</taxon>
        <taxon>Cytophagaceae</taxon>
        <taxon>Spirosoma</taxon>
    </lineage>
</organism>
<keyword evidence="2" id="KW-1185">Reference proteome</keyword>
<dbReference type="eggNOG" id="COG2267">
    <property type="taxonomic scope" value="Bacteria"/>
</dbReference>
<sequence>MKRHGQMPAPVTMHYPKHTVRDLLKSDQVTDATRQVLTERLALPSHPPTFFTAQECNLLQAICMRLIPQDDHEQLIDIAGNIDKRLTEQKSDGWRYDVMPADGDAYKLGLKGIDESARLLFQQPLLNLSTEQQDIVLGTVQTNEAPGQIWQQLPADRFFEELLTEAVENYYSHPLAQEEIGYVGMADVPTWQRIGLNQLEDREPRADGTL</sequence>
<dbReference type="KEGG" id="sli:Slin_5468"/>
<dbReference type="InterPro" id="IPR027056">
    <property type="entry name" value="Gluconate_2DH_su3"/>
</dbReference>
<dbReference type="AlphaFoldDB" id="D2QFX1"/>
<evidence type="ECO:0000313" key="1">
    <source>
        <dbReference type="EMBL" id="ADB41434.1"/>
    </source>
</evidence>
<accession>D2QFX1</accession>
<dbReference type="HOGENOM" id="CLU_102501_0_0_10"/>
<dbReference type="Pfam" id="PF13618">
    <property type="entry name" value="Gluconate_2-dh3"/>
    <property type="match status" value="1"/>
</dbReference>
<protein>
    <recommendedName>
        <fullName evidence="3">Gluconate 2-dehydrogenase subunit 3 family protein</fullName>
    </recommendedName>
</protein>
<gene>
    <name evidence="1" type="ordered locus">Slin_5468</name>
</gene>
<proteinExistence type="predicted"/>
<evidence type="ECO:0000313" key="2">
    <source>
        <dbReference type="Proteomes" id="UP000002028"/>
    </source>
</evidence>
<dbReference type="EMBL" id="CP001769">
    <property type="protein sequence ID" value="ADB41434.1"/>
    <property type="molecule type" value="Genomic_DNA"/>
</dbReference>
<name>D2QFX1_SPILD</name>
<dbReference type="Proteomes" id="UP000002028">
    <property type="component" value="Chromosome"/>
</dbReference>
<dbReference type="STRING" id="504472.Slin_5468"/>
<evidence type="ECO:0008006" key="3">
    <source>
        <dbReference type="Google" id="ProtNLM"/>
    </source>
</evidence>
<reference evidence="1 2" key="1">
    <citation type="journal article" date="2010" name="Stand. Genomic Sci.">
        <title>Complete genome sequence of Spirosoma linguale type strain (1).</title>
        <authorList>
            <person name="Lail K."/>
            <person name="Sikorski J."/>
            <person name="Saunders E."/>
            <person name="Lapidus A."/>
            <person name="Glavina Del Rio T."/>
            <person name="Copeland A."/>
            <person name="Tice H."/>
            <person name="Cheng J.-F."/>
            <person name="Lucas S."/>
            <person name="Nolan M."/>
            <person name="Bruce D."/>
            <person name="Goodwin L."/>
            <person name="Pitluck S."/>
            <person name="Ivanova N."/>
            <person name="Mavromatis K."/>
            <person name="Ovchinnikova G."/>
            <person name="Pati A."/>
            <person name="Chen A."/>
            <person name="Palaniappan K."/>
            <person name="Land M."/>
            <person name="Hauser L."/>
            <person name="Chang Y.-J."/>
            <person name="Jeffries C.D."/>
            <person name="Chain P."/>
            <person name="Brettin T."/>
            <person name="Detter J.C."/>
            <person name="Schuetze A."/>
            <person name="Rohde M."/>
            <person name="Tindall B.J."/>
            <person name="Goeker M."/>
            <person name="Bristow J."/>
            <person name="Eisen J.A."/>
            <person name="Markowitz V."/>
            <person name="Hugenholtz P."/>
            <person name="Kyrpides N.C."/>
            <person name="Klenk H.-P."/>
            <person name="Chen F."/>
        </authorList>
    </citation>
    <scope>NUCLEOTIDE SEQUENCE [LARGE SCALE GENOMIC DNA]</scope>
    <source>
        <strain evidence="2">ATCC 33905 / DSM 74 / LMG 10896 / Claus 1</strain>
    </source>
</reference>